<dbReference type="Pfam" id="PF00282">
    <property type="entry name" value="Pyridoxal_deC"/>
    <property type="match status" value="1"/>
</dbReference>
<gene>
    <name evidence="6" type="ORF">C8F04DRAFT_1295527</name>
</gene>
<dbReference type="PANTHER" id="PTHR11999">
    <property type="entry name" value="GROUP II PYRIDOXAL-5-PHOSPHATE DECARBOXYLASE"/>
    <property type="match status" value="1"/>
</dbReference>
<dbReference type="Gene3D" id="3.90.1150.10">
    <property type="entry name" value="Aspartate Aminotransferase, domain 1"/>
    <property type="match status" value="1"/>
</dbReference>
<comment type="cofactor">
    <cofactor evidence="1 5">
        <name>pyridoxal 5'-phosphate</name>
        <dbReference type="ChEBI" id="CHEBI:597326"/>
    </cofactor>
</comment>
<accession>A0AAD6SG20</accession>
<dbReference type="GO" id="GO:0019752">
    <property type="term" value="P:carboxylic acid metabolic process"/>
    <property type="evidence" value="ECO:0007669"/>
    <property type="project" value="InterPro"/>
</dbReference>
<dbReference type="InterPro" id="IPR015422">
    <property type="entry name" value="PyrdxlP-dep_Trfase_small"/>
</dbReference>
<comment type="similarity">
    <text evidence="2 5">Belongs to the group II decarboxylase family.</text>
</comment>
<dbReference type="AlphaFoldDB" id="A0AAD6SG20"/>
<dbReference type="Gene3D" id="3.40.640.10">
    <property type="entry name" value="Type I PLP-dependent aspartate aminotransferase-like (Major domain)"/>
    <property type="match status" value="2"/>
</dbReference>
<dbReference type="GO" id="GO:0005737">
    <property type="term" value="C:cytoplasm"/>
    <property type="evidence" value="ECO:0007669"/>
    <property type="project" value="TreeGrafter"/>
</dbReference>
<dbReference type="EMBL" id="JARJCM010000130">
    <property type="protein sequence ID" value="KAJ7026998.1"/>
    <property type="molecule type" value="Genomic_DNA"/>
</dbReference>
<name>A0AAD6SG20_9AGAR</name>
<keyword evidence="7" id="KW-1185">Reference proteome</keyword>
<keyword evidence="3 5" id="KW-0663">Pyridoxal phosphate</keyword>
<dbReference type="PANTHER" id="PTHR11999:SF165">
    <property type="entry name" value="DECARBOXYLASE, PUTATIVE (AFU_ORTHOLOGUE AFUA_2G04980)-RELATED"/>
    <property type="match status" value="1"/>
</dbReference>
<dbReference type="SUPFAM" id="SSF53383">
    <property type="entry name" value="PLP-dependent transferases"/>
    <property type="match status" value="1"/>
</dbReference>
<evidence type="ECO:0000256" key="3">
    <source>
        <dbReference type="ARBA" id="ARBA00022898"/>
    </source>
</evidence>
<evidence type="ECO:0000256" key="5">
    <source>
        <dbReference type="RuleBase" id="RU000382"/>
    </source>
</evidence>
<keyword evidence="4 5" id="KW-0456">Lyase</keyword>
<evidence type="ECO:0000256" key="4">
    <source>
        <dbReference type="ARBA" id="ARBA00023239"/>
    </source>
</evidence>
<dbReference type="GO" id="GO:0030170">
    <property type="term" value="F:pyridoxal phosphate binding"/>
    <property type="evidence" value="ECO:0007669"/>
    <property type="project" value="InterPro"/>
</dbReference>
<dbReference type="InterPro" id="IPR002129">
    <property type="entry name" value="PyrdxlP-dep_de-COase"/>
</dbReference>
<evidence type="ECO:0000256" key="1">
    <source>
        <dbReference type="ARBA" id="ARBA00001933"/>
    </source>
</evidence>
<dbReference type="GO" id="GO:0016831">
    <property type="term" value="F:carboxy-lyase activity"/>
    <property type="evidence" value="ECO:0007669"/>
    <property type="project" value="TreeGrafter"/>
</dbReference>
<dbReference type="InterPro" id="IPR010977">
    <property type="entry name" value="Aromatic_deC"/>
</dbReference>
<evidence type="ECO:0000256" key="2">
    <source>
        <dbReference type="ARBA" id="ARBA00009533"/>
    </source>
</evidence>
<evidence type="ECO:0000313" key="6">
    <source>
        <dbReference type="EMBL" id="KAJ7026998.1"/>
    </source>
</evidence>
<protein>
    <submittedName>
        <fullName evidence="6">Pyridoxal-dependent decarboxylase</fullName>
    </submittedName>
</protein>
<dbReference type="InterPro" id="IPR015424">
    <property type="entry name" value="PyrdxlP-dep_Trfase"/>
</dbReference>
<evidence type="ECO:0000313" key="7">
    <source>
        <dbReference type="Proteomes" id="UP001218188"/>
    </source>
</evidence>
<comment type="caution">
    <text evidence="6">The sequence shown here is derived from an EMBL/GenBank/DDBJ whole genome shotgun (WGS) entry which is preliminary data.</text>
</comment>
<sequence length="437" mass="46970">MSGVDLDFASADVPTAAPSVTSLQHAQASLDIAVGFTGASRSLNSYAGNTTGNVTDAAPFADWLASTMDQNVQVHLPRETVATTLEATTLRLLQQLLSVDENAFLGRIFTTGAAASNILGIARGRELVIAEAGRRNSPQSRAGVTELGLLEACLQAGLQSMQIITTRRHSSLYKAASVAGLGRDSVVLNIIVVGAAEGDSGCFVTHAAQMAGIRSLADKYGLGFTSVGLRALILPHTKEYSALNDSVSGLHLADSIAGDGHEMLNVPHDCGFFFTRHLELQQTVFRNAGAAYLSTATLSIPSPRNLGLENSRRFRALPVYASLLAYGRSWYCTLLERQIGLARRVASYISNSTAYELIPNNDLDTIYTVVLFHARSDSLTKLVSLLNPLKQIHISGLLWKGQAAANLIRIPRNDVIRFSARDLIWLCIAIRPTPNIR</sequence>
<dbReference type="InterPro" id="IPR015421">
    <property type="entry name" value="PyrdxlP-dep_Trfase_major"/>
</dbReference>
<organism evidence="6 7">
    <name type="scientific">Mycena alexandri</name>
    <dbReference type="NCBI Taxonomy" id="1745969"/>
    <lineage>
        <taxon>Eukaryota</taxon>
        <taxon>Fungi</taxon>
        <taxon>Dikarya</taxon>
        <taxon>Basidiomycota</taxon>
        <taxon>Agaricomycotina</taxon>
        <taxon>Agaricomycetes</taxon>
        <taxon>Agaricomycetidae</taxon>
        <taxon>Agaricales</taxon>
        <taxon>Marasmiineae</taxon>
        <taxon>Mycenaceae</taxon>
        <taxon>Mycena</taxon>
    </lineage>
</organism>
<reference evidence="6" key="1">
    <citation type="submission" date="2023-03" db="EMBL/GenBank/DDBJ databases">
        <title>Massive genome expansion in bonnet fungi (Mycena s.s.) driven by repeated elements and novel gene families across ecological guilds.</title>
        <authorList>
            <consortium name="Lawrence Berkeley National Laboratory"/>
            <person name="Harder C.B."/>
            <person name="Miyauchi S."/>
            <person name="Viragh M."/>
            <person name="Kuo A."/>
            <person name="Thoen E."/>
            <person name="Andreopoulos B."/>
            <person name="Lu D."/>
            <person name="Skrede I."/>
            <person name="Drula E."/>
            <person name="Henrissat B."/>
            <person name="Morin E."/>
            <person name="Kohler A."/>
            <person name="Barry K."/>
            <person name="LaButti K."/>
            <person name="Morin E."/>
            <person name="Salamov A."/>
            <person name="Lipzen A."/>
            <person name="Mereny Z."/>
            <person name="Hegedus B."/>
            <person name="Baldrian P."/>
            <person name="Stursova M."/>
            <person name="Weitz H."/>
            <person name="Taylor A."/>
            <person name="Grigoriev I.V."/>
            <person name="Nagy L.G."/>
            <person name="Martin F."/>
            <person name="Kauserud H."/>
        </authorList>
    </citation>
    <scope>NUCLEOTIDE SEQUENCE</scope>
    <source>
        <strain evidence="6">CBHHK200</strain>
    </source>
</reference>
<proteinExistence type="inferred from homology"/>
<dbReference type="Proteomes" id="UP001218188">
    <property type="component" value="Unassembled WGS sequence"/>
</dbReference>